<dbReference type="InterPro" id="IPR001680">
    <property type="entry name" value="WD40_rpt"/>
</dbReference>
<dbReference type="PANTHER" id="PTHR19842">
    <property type="entry name" value="G BETA-LIKE PROTEIN GBL"/>
    <property type="match status" value="1"/>
</dbReference>
<feature type="region of interest" description="Disordered" evidence="3">
    <location>
        <begin position="1"/>
        <end position="394"/>
    </location>
</feature>
<evidence type="ECO:0000256" key="1">
    <source>
        <dbReference type="ARBA" id="ARBA00009890"/>
    </source>
</evidence>
<dbReference type="InterPro" id="IPR036322">
    <property type="entry name" value="WD40_repeat_dom_sf"/>
</dbReference>
<gene>
    <name evidence="5" type="ORF">B0A50_06928</name>
</gene>
<feature type="compositionally biased region" description="Basic and acidic residues" evidence="3">
    <location>
        <begin position="260"/>
        <end position="269"/>
    </location>
</feature>
<dbReference type="InterPro" id="IPR037588">
    <property type="entry name" value="MLST8"/>
</dbReference>
<dbReference type="GO" id="GO:0031931">
    <property type="term" value="C:TORC1 complex"/>
    <property type="evidence" value="ECO:0007669"/>
    <property type="project" value="InterPro"/>
</dbReference>
<dbReference type="GO" id="GO:0031929">
    <property type="term" value="P:TOR signaling"/>
    <property type="evidence" value="ECO:0007669"/>
    <property type="project" value="InterPro"/>
</dbReference>
<name>A0A4U0TPX5_9PEZI</name>
<dbReference type="GO" id="GO:0032956">
    <property type="term" value="P:regulation of actin cytoskeleton organization"/>
    <property type="evidence" value="ECO:0007669"/>
    <property type="project" value="TreeGrafter"/>
</dbReference>
<organism evidence="5 6">
    <name type="scientific">Salinomyces thailandicus</name>
    <dbReference type="NCBI Taxonomy" id="706561"/>
    <lineage>
        <taxon>Eukaryota</taxon>
        <taxon>Fungi</taxon>
        <taxon>Dikarya</taxon>
        <taxon>Ascomycota</taxon>
        <taxon>Pezizomycotina</taxon>
        <taxon>Dothideomycetes</taxon>
        <taxon>Dothideomycetidae</taxon>
        <taxon>Mycosphaerellales</taxon>
        <taxon>Teratosphaeriaceae</taxon>
        <taxon>Salinomyces</taxon>
    </lineage>
</organism>
<dbReference type="InterPro" id="IPR001005">
    <property type="entry name" value="SANT/Myb"/>
</dbReference>
<dbReference type="Gene3D" id="2.130.10.10">
    <property type="entry name" value="YVTN repeat-like/Quinoprotein amine dehydrogenase"/>
    <property type="match status" value="1"/>
</dbReference>
<evidence type="ECO:0000259" key="4">
    <source>
        <dbReference type="SMART" id="SM00717"/>
    </source>
</evidence>
<proteinExistence type="inferred from homology"/>
<dbReference type="PANTHER" id="PTHR19842:SF2">
    <property type="entry name" value="WD REPEAT PROTEIN (AFU_ORTHOLOGUE AFUA_5G04300)"/>
    <property type="match status" value="1"/>
</dbReference>
<evidence type="ECO:0000256" key="2">
    <source>
        <dbReference type="PROSITE-ProRule" id="PRU00221"/>
    </source>
</evidence>
<comment type="caution">
    <text evidence="5">The sequence shown here is derived from an EMBL/GenBank/DDBJ whole genome shotgun (WGS) entry which is preliminary data.</text>
</comment>
<feature type="compositionally biased region" description="Polar residues" evidence="3">
    <location>
        <begin position="50"/>
        <end position="71"/>
    </location>
</feature>
<feature type="repeat" description="WD" evidence="2">
    <location>
        <begin position="786"/>
        <end position="812"/>
    </location>
</feature>
<evidence type="ECO:0000313" key="6">
    <source>
        <dbReference type="Proteomes" id="UP000308549"/>
    </source>
</evidence>
<reference evidence="5 6" key="1">
    <citation type="submission" date="2017-03" db="EMBL/GenBank/DDBJ databases">
        <title>Genomes of endolithic fungi from Antarctica.</title>
        <authorList>
            <person name="Coleine C."/>
            <person name="Masonjones S."/>
            <person name="Stajich J.E."/>
        </authorList>
    </citation>
    <scope>NUCLEOTIDE SEQUENCE [LARGE SCALE GENOMIC DNA]</scope>
    <source>
        <strain evidence="5 6">CCFEE 6315</strain>
    </source>
</reference>
<protein>
    <recommendedName>
        <fullName evidence="4">Myb-like domain-containing protein</fullName>
    </recommendedName>
</protein>
<feature type="compositionally biased region" description="Polar residues" evidence="3">
    <location>
        <begin position="208"/>
        <end position="225"/>
    </location>
</feature>
<dbReference type="SMART" id="SM00717">
    <property type="entry name" value="SANT"/>
    <property type="match status" value="2"/>
</dbReference>
<dbReference type="SMART" id="SM00320">
    <property type="entry name" value="WD40"/>
    <property type="match status" value="5"/>
</dbReference>
<feature type="repeat" description="WD" evidence="2">
    <location>
        <begin position="1059"/>
        <end position="1084"/>
    </location>
</feature>
<dbReference type="OrthoDB" id="10248252at2759"/>
<feature type="compositionally biased region" description="Basic and acidic residues" evidence="3">
    <location>
        <begin position="75"/>
        <end position="86"/>
    </location>
</feature>
<feature type="compositionally biased region" description="Basic and acidic residues" evidence="3">
    <location>
        <begin position="16"/>
        <end position="35"/>
    </location>
</feature>
<accession>A0A4U0TPX5</accession>
<feature type="compositionally biased region" description="Basic and acidic residues" evidence="3">
    <location>
        <begin position="1414"/>
        <end position="1424"/>
    </location>
</feature>
<evidence type="ECO:0000256" key="3">
    <source>
        <dbReference type="SAM" id="MobiDB-lite"/>
    </source>
</evidence>
<feature type="compositionally biased region" description="Basic and acidic residues" evidence="3">
    <location>
        <begin position="188"/>
        <end position="203"/>
    </location>
</feature>
<feature type="compositionally biased region" description="Polar residues" evidence="3">
    <location>
        <begin position="343"/>
        <end position="354"/>
    </location>
</feature>
<feature type="compositionally biased region" description="Polar residues" evidence="3">
    <location>
        <begin position="372"/>
        <end position="381"/>
    </location>
</feature>
<feature type="compositionally biased region" description="Basic and acidic residues" evidence="3">
    <location>
        <begin position="382"/>
        <end position="394"/>
    </location>
</feature>
<keyword evidence="6" id="KW-1185">Reference proteome</keyword>
<dbReference type="PROSITE" id="PS50082">
    <property type="entry name" value="WD_REPEATS_2"/>
    <property type="match status" value="2"/>
</dbReference>
<keyword evidence="2" id="KW-0853">WD repeat</keyword>
<feature type="domain" description="Myb-like" evidence="4">
    <location>
        <begin position="505"/>
        <end position="553"/>
    </location>
</feature>
<feature type="domain" description="Myb-like" evidence="4">
    <location>
        <begin position="416"/>
        <end position="464"/>
    </location>
</feature>
<feature type="compositionally biased region" description="Basic and acidic residues" evidence="3">
    <location>
        <begin position="628"/>
        <end position="637"/>
    </location>
</feature>
<dbReference type="Proteomes" id="UP000308549">
    <property type="component" value="Unassembled WGS sequence"/>
</dbReference>
<evidence type="ECO:0000313" key="5">
    <source>
        <dbReference type="EMBL" id="TKA24037.1"/>
    </source>
</evidence>
<feature type="region of interest" description="Disordered" evidence="3">
    <location>
        <begin position="621"/>
        <end position="643"/>
    </location>
</feature>
<dbReference type="EMBL" id="NAJL01000048">
    <property type="protein sequence ID" value="TKA24037.1"/>
    <property type="molecule type" value="Genomic_DNA"/>
</dbReference>
<dbReference type="GO" id="GO:0031932">
    <property type="term" value="C:TORC2 complex"/>
    <property type="evidence" value="ECO:0007669"/>
    <property type="project" value="InterPro"/>
</dbReference>
<feature type="compositionally biased region" description="Polar residues" evidence="3">
    <location>
        <begin position="291"/>
        <end position="318"/>
    </location>
</feature>
<sequence>MATLIEISSDSESEGSSDKARKSALDGFQPRKEKGAANSIQRAKGATALFNMSTQSANSTNGHATNPSGQRQKLKPSDVRSNERRTVAGAPSKRQHAISPKLKQNDLGMLDGRRASPGRPPPQKPNGSSIANGQAPPQQGLGGVAPTHEARRRGFDAFHAQEALRRKTQPSATYKSHKGRTSAPLDRPTARDEMLPRETENGKHTGMSHRSNSASVPEAVMSSSRLKILDQPAALERSTATPTTHFKRTAAHPSPTEVEADFKRRRIDESASTQRTFVQIRAAPTKDDPVSTCSVRQKRQSATLLQGGQQPTSVQPRTSVPRREDHQTSKPSDPATGKDHLQSRVSTRSGSASQVPKLIVDDNEPVWLGRQQVENVKNQSSPRKEHPDQQRRRADTIDTSMPLAAIQHDSAPTSGAKVRFTPADNALLVKLKEKDQLSWDEILLHFPGRTRGTMQSHYSSKVKPRTVPIGDLIAERSVPRPAPPTHDNSMPLAAIPHDDAPASGAKVRFTPADNALLVKLKEEDQLTWDEILLHFPGRTKGTMQSHYSSKVKPRAVPIGELTAERSVPRPAPPTLAPTIKDMRPDTVRETYQAPVRRARRSAGVLADDGFVSWAQVKESDIEESELESDSKQADNHQTEVGPLSSRDRIFPASMSRLLRHRELGSLASRGLPFTTRSVPEELKNHVFNEHRVVNSLTTTTTSGDVTCMAWAPDGRRFAAGSIAVSDDRNMEYNSGLNLLVGDSEASLLKELPEHFVPRPTIDAESGNVNGLHEMRESQDPRLFMTVADVAFSPNGRRLYSAGSDKKVRMYSVGEDARDTKCCYEIDHPAPVDVLSVNSHGVLATGCHLGANGSIRVYDCNAKSHSLRLSLSPGLTNAQSSLPVFPSALKWGTAAQHSKLLLAGFSSDSVDDTRGQIGEAALWNSETGQRIPLGTLNRNVFDVAWNPSPSAASTAFAVACAPGLGKSYEGKRSVIHLYAPSQGRARQVLEWECSALDINDVVYCPYDDNLIAAGATNGKVYIWDKRFAKKNQRALHELSHDASVNELDHDRDRELVDTGVRFLSWGATASRLYSGSSDGVLKIWNPYRATRSALVQDAATFQGGIMSGAFSPDFRQLLVGEDTGRLNTLRIGPLDHDHRDGVSRGSKQFKLHTAPAPVTQQETSPYAAAKELLDSEKIVIRPMGALPVRQAVQGPKYDGPYFQPPDKAWQNAEAELRRAQDAQNEAYFHLDITSSQTSEASGAVRFADNRVKNAQNAIARLHARDNDAYVLHLRARNNQRVLLAEETKRTQLEQSLASTLESCTLDCNYLRSEDDDEGGVPDTNKSKQRIPAILKALPRASSDVCGFACFRCSQPAQMLPGASGDDQKVYCEHCDHAWSLGTLGYELIREDRQRKGADQGQAQQVKSESEFGDSELEHYHSRWDT</sequence>
<feature type="region of interest" description="Disordered" evidence="3">
    <location>
        <begin position="1393"/>
        <end position="1424"/>
    </location>
</feature>
<dbReference type="SUPFAM" id="SSF50978">
    <property type="entry name" value="WD40 repeat-like"/>
    <property type="match status" value="1"/>
</dbReference>
<comment type="similarity">
    <text evidence="1">Belongs to the WD repeat LST8 family.</text>
</comment>
<feature type="compositionally biased region" description="Polar residues" evidence="3">
    <location>
        <begin position="125"/>
        <end position="137"/>
    </location>
</feature>
<dbReference type="Pfam" id="PF00400">
    <property type="entry name" value="WD40"/>
    <property type="match status" value="3"/>
</dbReference>
<dbReference type="InterPro" id="IPR015943">
    <property type="entry name" value="WD40/YVTN_repeat-like_dom_sf"/>
</dbReference>